<dbReference type="InterPro" id="IPR005198">
    <property type="entry name" value="Glyco_hydro_76"/>
</dbReference>
<accession>A0ABS3JM60</accession>
<keyword evidence="2" id="KW-0378">Hydrolase</keyword>
<proteinExistence type="predicted"/>
<dbReference type="InterPro" id="IPR053169">
    <property type="entry name" value="MUG_Protein"/>
</dbReference>
<dbReference type="SUPFAM" id="SSF48208">
    <property type="entry name" value="Six-hairpin glycosidases"/>
    <property type="match status" value="1"/>
</dbReference>
<comment type="caution">
    <text evidence="2">The sequence shown here is derived from an EMBL/GenBank/DDBJ whole genome shotgun (WGS) entry which is preliminary data.</text>
</comment>
<dbReference type="PIRSF" id="PIRSF021505">
    <property type="entry name" value="O_gly_hdrol"/>
    <property type="match status" value="1"/>
</dbReference>
<name>A0ABS3JM60_9BACT</name>
<sequence length="377" mass="42502">MSSLNKLLALLTLSLFVACKDNSIGQGAGPATKPYVFNWTVIADSSTQALTRQFFNEQGRYFNENNSGSTQFNYWPQAHALDVLVDAYVRTKDSRYLTYMNDWYGGVPVKNNGGFLNEYYDDMLWNALATLRAYDATGDKKWLDTSQLLWNDIKLGWNDTMGGGIAWRKGQRYYKNTPANAPAIILAARLYQRLKRPEDLEWAKKIYDWQLKTLVDPATGNTYDGINRQNDGKIDLTWKFTYNQGLMIGAGLEMFRATQNQTYLSDATKTANFTIADPELTNGGLMRAEGNGDGGLFKAVLVRYLTLLATEPAVPADTRTRYVNYLKFNAETLWRTGTQKPQVVYGTFWGNRPTDGKTDLTTQLSGATILEAMTRLN</sequence>
<dbReference type="GO" id="GO:0016787">
    <property type="term" value="F:hydrolase activity"/>
    <property type="evidence" value="ECO:0007669"/>
    <property type="project" value="UniProtKB-KW"/>
</dbReference>
<dbReference type="Proteomes" id="UP000664628">
    <property type="component" value="Unassembled WGS sequence"/>
</dbReference>
<gene>
    <name evidence="2" type="ORF">J2I46_21095</name>
</gene>
<protein>
    <submittedName>
        <fullName evidence="2">Glycoside hydrolase</fullName>
    </submittedName>
</protein>
<reference evidence="2 3" key="1">
    <citation type="submission" date="2021-03" db="EMBL/GenBank/DDBJ databases">
        <title>Fibrella sp. HMF5405 genome sequencing and assembly.</title>
        <authorList>
            <person name="Kang H."/>
            <person name="Kim H."/>
            <person name="Bae S."/>
            <person name="Joh K."/>
        </authorList>
    </citation>
    <scope>NUCLEOTIDE SEQUENCE [LARGE SCALE GENOMIC DNA]</scope>
    <source>
        <strain evidence="2 3">HMF5405</strain>
    </source>
</reference>
<dbReference type="Gene3D" id="1.50.10.20">
    <property type="match status" value="1"/>
</dbReference>
<dbReference type="PROSITE" id="PS51257">
    <property type="entry name" value="PROKAR_LIPOPROTEIN"/>
    <property type="match status" value="1"/>
</dbReference>
<keyword evidence="3" id="KW-1185">Reference proteome</keyword>
<dbReference type="PANTHER" id="PTHR47791">
    <property type="entry name" value="MEIOTICALLY UP-REGULATED GENE 191 PROTEIN"/>
    <property type="match status" value="1"/>
</dbReference>
<evidence type="ECO:0000313" key="3">
    <source>
        <dbReference type="Proteomes" id="UP000664628"/>
    </source>
</evidence>
<feature type="signal peptide" evidence="1">
    <location>
        <begin position="1"/>
        <end position="17"/>
    </location>
</feature>
<evidence type="ECO:0000256" key="1">
    <source>
        <dbReference type="SAM" id="SignalP"/>
    </source>
</evidence>
<dbReference type="Pfam" id="PF03663">
    <property type="entry name" value="Glyco_hydro_76"/>
    <property type="match status" value="1"/>
</dbReference>
<dbReference type="RefSeq" id="WP_207331052.1">
    <property type="nucleotide sequence ID" value="NZ_JAFMYW010000007.1"/>
</dbReference>
<dbReference type="InterPro" id="IPR008928">
    <property type="entry name" value="6-hairpin_glycosidase_sf"/>
</dbReference>
<dbReference type="PANTHER" id="PTHR47791:SF3">
    <property type="entry name" value="MEIOTICALLY UP-REGULATED GENE 191 PROTEIN"/>
    <property type="match status" value="1"/>
</dbReference>
<feature type="chain" id="PRO_5045205446" evidence="1">
    <location>
        <begin position="18"/>
        <end position="377"/>
    </location>
</feature>
<keyword evidence="1" id="KW-0732">Signal</keyword>
<organism evidence="2 3">
    <name type="scientific">Fibrella forsythiae</name>
    <dbReference type="NCBI Taxonomy" id="2817061"/>
    <lineage>
        <taxon>Bacteria</taxon>
        <taxon>Pseudomonadati</taxon>
        <taxon>Bacteroidota</taxon>
        <taxon>Cytophagia</taxon>
        <taxon>Cytophagales</taxon>
        <taxon>Spirosomataceae</taxon>
        <taxon>Fibrella</taxon>
    </lineage>
</organism>
<evidence type="ECO:0000313" key="2">
    <source>
        <dbReference type="EMBL" id="MBO0951095.1"/>
    </source>
</evidence>
<dbReference type="EMBL" id="JAFMYW010000007">
    <property type="protein sequence ID" value="MBO0951095.1"/>
    <property type="molecule type" value="Genomic_DNA"/>
</dbReference>
<dbReference type="InterPro" id="IPR014512">
    <property type="entry name" value="O_gly_hydro"/>
</dbReference>